<dbReference type="Pfam" id="PF01751">
    <property type="entry name" value="Toprim"/>
    <property type="match status" value="1"/>
</dbReference>
<dbReference type="PANTHER" id="PTHR11390">
    <property type="entry name" value="PROKARYOTIC DNA TOPOISOMERASE"/>
    <property type="match status" value="1"/>
</dbReference>
<dbReference type="InterPro" id="IPR023405">
    <property type="entry name" value="Topo_IA_core_domain"/>
</dbReference>
<keyword evidence="9" id="KW-1185">Reference proteome</keyword>
<evidence type="ECO:0000256" key="5">
    <source>
        <dbReference type="ARBA" id="ARBA00032877"/>
    </source>
</evidence>
<dbReference type="AlphaFoldDB" id="E9CLX8"/>
<dbReference type="InterPro" id="IPR013497">
    <property type="entry name" value="Topo_IA_cen"/>
</dbReference>
<accession>E9CLX8</accession>
<feature type="domain" description="Topo IA-type catalytic" evidence="7">
    <location>
        <begin position="267"/>
        <end position="338"/>
    </location>
</feature>
<dbReference type="GO" id="GO:0006265">
    <property type="term" value="P:DNA topological change"/>
    <property type="evidence" value="ECO:0007669"/>
    <property type="project" value="InterPro"/>
</dbReference>
<dbReference type="Pfam" id="PF01131">
    <property type="entry name" value="Topoisom_bac"/>
    <property type="match status" value="1"/>
</dbReference>
<evidence type="ECO:0000313" key="9">
    <source>
        <dbReference type="Proteomes" id="UP000013568"/>
    </source>
</evidence>
<dbReference type="Proteomes" id="UP000013568">
    <property type="component" value="Unassembled WGS sequence"/>
</dbReference>
<dbReference type="InterPro" id="IPR013824">
    <property type="entry name" value="Topo_IA_cen_sub1"/>
</dbReference>
<dbReference type="HOGENOM" id="CLU_822649_0_0_6"/>
<dbReference type="CDD" id="cd03362">
    <property type="entry name" value="TOPRIM_TopoIA_TopoIII"/>
    <property type="match status" value="1"/>
</dbReference>
<dbReference type="Gene3D" id="3.40.50.140">
    <property type="match status" value="1"/>
</dbReference>
<evidence type="ECO:0000256" key="4">
    <source>
        <dbReference type="ARBA" id="ARBA00032235"/>
    </source>
</evidence>
<gene>
    <name evidence="8" type="primary">topB</name>
    <name evidence="8" type="ORF">SSYM_1278</name>
</gene>
<dbReference type="GO" id="GO:0043597">
    <property type="term" value="C:cytoplasmic replication fork"/>
    <property type="evidence" value="ECO:0007669"/>
    <property type="project" value="TreeGrafter"/>
</dbReference>
<dbReference type="InterPro" id="IPR003601">
    <property type="entry name" value="Topo_IA_2"/>
</dbReference>
<sequence length="338" mass="38067">REYFILKAIFFYDSLLELEKEGLVSIIKPSETDKNTNPLLEAINNLAIKAALESGEAGSEYIADDLDVRPISPIELENLIDNPLKNYLLFDISFHHTLKPLPSFYKSHCKAPYRKTSMNLYIAEKPSVAKDIAKALGGNFQKKDGYLESTDNVVTWCYGHLLKSIEPEAYNPAYAQWKAKDLPLQLYPLRYEPITGKEAHTQTVINLIKKADVIVHAGDPDDEGQLLVDELLEYTGNSKPVKRLLINDNTDAAVKKALSQLKDNHHFKGIYRKALARAAGDLIYGMSMTRAYTIEGRKNGYRGILSVGRVQTPILGLIVRRYLANQSHTSSFYYQLIG</sequence>
<dbReference type="GO" id="GO:0003917">
    <property type="term" value="F:DNA topoisomerase type I (single strand cut, ATP-independent) activity"/>
    <property type="evidence" value="ECO:0007669"/>
    <property type="project" value="InterPro"/>
</dbReference>
<protein>
    <recommendedName>
        <fullName evidence="5">Omega-protein</fullName>
    </recommendedName>
    <alternativeName>
        <fullName evidence="4">Relaxing enzyme</fullName>
    </alternativeName>
    <alternativeName>
        <fullName evidence="2">Swivelase</fullName>
    </alternativeName>
    <alternativeName>
        <fullName evidence="3">Untwisting enzyme</fullName>
    </alternativeName>
</protein>
<dbReference type="PANTHER" id="PTHR11390:SF21">
    <property type="entry name" value="DNA TOPOISOMERASE 3-ALPHA"/>
    <property type="match status" value="1"/>
</dbReference>
<evidence type="ECO:0000256" key="3">
    <source>
        <dbReference type="ARBA" id="ARBA00031985"/>
    </source>
</evidence>
<evidence type="ECO:0000256" key="1">
    <source>
        <dbReference type="ARBA" id="ARBA00023235"/>
    </source>
</evidence>
<dbReference type="EMBL" id="GL636108">
    <property type="protein sequence ID" value="EFW12444.1"/>
    <property type="molecule type" value="Genomic_DNA"/>
</dbReference>
<dbReference type="InterPro" id="IPR006171">
    <property type="entry name" value="TOPRIM_dom"/>
</dbReference>
<dbReference type="Gene3D" id="1.10.460.10">
    <property type="entry name" value="Topoisomerase I, domain 2"/>
    <property type="match status" value="1"/>
</dbReference>
<dbReference type="SMART" id="SM00493">
    <property type="entry name" value="TOPRIM"/>
    <property type="match status" value="1"/>
</dbReference>
<dbReference type="GO" id="GO:0006281">
    <property type="term" value="P:DNA repair"/>
    <property type="evidence" value="ECO:0007669"/>
    <property type="project" value="TreeGrafter"/>
</dbReference>
<reference evidence="9" key="1">
    <citation type="journal article" date="2011" name="Genome Biol. Evol.">
        <title>Massive genomic decay in Serratia symbiotica, a recently evolved symbiont of aphids.</title>
        <authorList>
            <person name="Burke G.R."/>
            <person name="Moran N.A."/>
        </authorList>
    </citation>
    <scope>NUCLEOTIDE SEQUENCE [LARGE SCALE GENOMIC DNA]</scope>
    <source>
        <strain evidence="9">Tucson</strain>
    </source>
</reference>
<dbReference type="PROSITE" id="PS52039">
    <property type="entry name" value="TOPO_IA_2"/>
    <property type="match status" value="1"/>
</dbReference>
<dbReference type="SMART" id="SM00436">
    <property type="entry name" value="TOP1Bc"/>
    <property type="match status" value="1"/>
</dbReference>
<evidence type="ECO:0000259" key="6">
    <source>
        <dbReference type="PROSITE" id="PS50880"/>
    </source>
</evidence>
<organism evidence="8 9">
    <name type="scientific">Serratia symbiotica str. Tucson</name>
    <dbReference type="NCBI Taxonomy" id="914128"/>
    <lineage>
        <taxon>Bacteria</taxon>
        <taxon>Pseudomonadati</taxon>
        <taxon>Pseudomonadota</taxon>
        <taxon>Gammaproteobacteria</taxon>
        <taxon>Enterobacterales</taxon>
        <taxon>Yersiniaceae</taxon>
        <taxon>Serratia</taxon>
        <taxon>Serratia symbiotica</taxon>
    </lineage>
</organism>
<dbReference type="GO" id="GO:0006310">
    <property type="term" value="P:DNA recombination"/>
    <property type="evidence" value="ECO:0007669"/>
    <property type="project" value="TreeGrafter"/>
</dbReference>
<dbReference type="InterPro" id="IPR034144">
    <property type="entry name" value="TOPRIM_TopoIII"/>
</dbReference>
<dbReference type="GO" id="GO:0003677">
    <property type="term" value="F:DNA binding"/>
    <property type="evidence" value="ECO:0007669"/>
    <property type="project" value="InterPro"/>
</dbReference>
<dbReference type="SUPFAM" id="SSF56712">
    <property type="entry name" value="Prokaryotic type I DNA topoisomerase"/>
    <property type="match status" value="1"/>
</dbReference>
<evidence type="ECO:0000313" key="8">
    <source>
        <dbReference type="EMBL" id="EFW12444.1"/>
    </source>
</evidence>
<dbReference type="InterPro" id="IPR000380">
    <property type="entry name" value="Topo_IA"/>
</dbReference>
<dbReference type="PROSITE" id="PS50880">
    <property type="entry name" value="TOPRIM"/>
    <property type="match status" value="1"/>
</dbReference>
<evidence type="ECO:0000259" key="7">
    <source>
        <dbReference type="PROSITE" id="PS52039"/>
    </source>
</evidence>
<evidence type="ECO:0000256" key="2">
    <source>
        <dbReference type="ARBA" id="ARBA00030003"/>
    </source>
</evidence>
<feature type="non-terminal residue" evidence="8">
    <location>
        <position position="1"/>
    </location>
</feature>
<name>E9CLX8_9GAMM</name>
<dbReference type="PRINTS" id="PR00417">
    <property type="entry name" value="PRTPISMRASEI"/>
</dbReference>
<proteinExistence type="predicted"/>
<feature type="domain" description="Toprim" evidence="6">
    <location>
        <begin position="118"/>
        <end position="250"/>
    </location>
</feature>
<keyword evidence="1 8" id="KW-0413">Isomerase</keyword>
<feature type="non-terminal residue" evidence="8">
    <location>
        <position position="338"/>
    </location>
</feature>